<dbReference type="Proteomes" id="UP000789570">
    <property type="component" value="Unassembled WGS sequence"/>
</dbReference>
<evidence type="ECO:0000313" key="2">
    <source>
        <dbReference type="Proteomes" id="UP000789570"/>
    </source>
</evidence>
<gene>
    <name evidence="1" type="ORF">FCALED_LOCUS12663</name>
</gene>
<accession>A0A9N9HGE5</accession>
<reference evidence="1" key="1">
    <citation type="submission" date="2021-06" db="EMBL/GenBank/DDBJ databases">
        <authorList>
            <person name="Kallberg Y."/>
            <person name="Tangrot J."/>
            <person name="Rosling A."/>
        </authorList>
    </citation>
    <scope>NUCLEOTIDE SEQUENCE</scope>
    <source>
        <strain evidence="1">UK204</strain>
    </source>
</reference>
<organism evidence="1 2">
    <name type="scientific">Funneliformis caledonium</name>
    <dbReference type="NCBI Taxonomy" id="1117310"/>
    <lineage>
        <taxon>Eukaryota</taxon>
        <taxon>Fungi</taxon>
        <taxon>Fungi incertae sedis</taxon>
        <taxon>Mucoromycota</taxon>
        <taxon>Glomeromycotina</taxon>
        <taxon>Glomeromycetes</taxon>
        <taxon>Glomerales</taxon>
        <taxon>Glomeraceae</taxon>
        <taxon>Funneliformis</taxon>
    </lineage>
</organism>
<keyword evidence="2" id="KW-1185">Reference proteome</keyword>
<comment type="caution">
    <text evidence="1">The sequence shown here is derived from an EMBL/GenBank/DDBJ whole genome shotgun (WGS) entry which is preliminary data.</text>
</comment>
<feature type="non-terminal residue" evidence="1">
    <location>
        <position position="1"/>
    </location>
</feature>
<dbReference type="AlphaFoldDB" id="A0A9N9HGE5"/>
<dbReference type="EMBL" id="CAJVPQ010006386">
    <property type="protein sequence ID" value="CAG8684218.1"/>
    <property type="molecule type" value="Genomic_DNA"/>
</dbReference>
<name>A0A9N9HGE5_9GLOM</name>
<protein>
    <submittedName>
        <fullName evidence="1">1814_t:CDS:1</fullName>
    </submittedName>
</protein>
<evidence type="ECO:0000313" key="1">
    <source>
        <dbReference type="EMBL" id="CAG8684218.1"/>
    </source>
</evidence>
<sequence>KKPPKLCPDRKETNNCVKLLTGKVNRIEEIIDNFYRGFPKKKVENYSIYNKKFILNNVPCELEYDLTNFNLEELVKLSNFATKNFINNKYPFPTSSFNENDNENFILDNVSCVVNRIEKIVDNLHECISKRNNEKFSIYNSQFSLNNVPCELEYDLSNFSLEDLQKLVNLTTQDFNPSSSSLNKYENEKLTLNSVHCESSYDFSNLTSEELEKLVAQDFQYSYSTSSNENGNEINILNKTPFVLEYEFPYLSLGQDYNDNKYPFTISSNNENITLNNDSYESGFDFSNFTLELFSTHDDKFPFNEDAN</sequence>
<proteinExistence type="predicted"/>